<sequence>MNAAWALDNPKGTTANPQKTKRGRVRCFGSISLLDSQLMIALFKINLREHGCSFHSIIQVIDSSGYLFLIVALLNIRSSIRNRSG</sequence>
<reference evidence="3" key="1">
    <citation type="journal article" date="2015" name="Genome Biol. Evol.">
        <title>Organellar Genomes of White Spruce (Picea glauca): Assembly and Annotation.</title>
        <authorList>
            <person name="Jackman S.D."/>
            <person name="Warren R.L."/>
            <person name="Gibb E.A."/>
            <person name="Vandervalk B.P."/>
            <person name="Mohamadi H."/>
            <person name="Chu J."/>
            <person name="Raymond A."/>
            <person name="Pleasance S."/>
            <person name="Coope R."/>
            <person name="Wildung M.R."/>
            <person name="Ritland C.E."/>
            <person name="Bousquet J."/>
            <person name="Jones S.J."/>
            <person name="Bohlmann J."/>
            <person name="Birol I."/>
        </authorList>
    </citation>
    <scope>NUCLEOTIDE SEQUENCE [LARGE SCALE GENOMIC DNA]</scope>
    <source>
        <tissue evidence="3">Flushing bud</tissue>
    </source>
</reference>
<feature type="transmembrane region" description="Helical" evidence="2">
    <location>
        <begin position="57"/>
        <end position="76"/>
    </location>
</feature>
<evidence type="ECO:0000256" key="1">
    <source>
        <dbReference type="SAM" id="MobiDB-lite"/>
    </source>
</evidence>
<evidence type="ECO:0000313" key="3">
    <source>
        <dbReference type="EMBL" id="KUM48496.1"/>
    </source>
</evidence>
<keyword evidence="2" id="KW-0472">Membrane</keyword>
<dbReference type="AlphaFoldDB" id="A0A101LZY6"/>
<organism evidence="3">
    <name type="scientific">Picea glauca</name>
    <name type="common">White spruce</name>
    <name type="synonym">Pinus glauca</name>
    <dbReference type="NCBI Taxonomy" id="3330"/>
    <lineage>
        <taxon>Eukaryota</taxon>
        <taxon>Viridiplantae</taxon>
        <taxon>Streptophyta</taxon>
        <taxon>Embryophyta</taxon>
        <taxon>Tracheophyta</taxon>
        <taxon>Spermatophyta</taxon>
        <taxon>Pinopsida</taxon>
        <taxon>Pinidae</taxon>
        <taxon>Conifers I</taxon>
        <taxon>Pinales</taxon>
        <taxon>Pinaceae</taxon>
        <taxon>Picea</taxon>
    </lineage>
</organism>
<keyword evidence="3" id="KW-0496">Mitochondrion</keyword>
<keyword evidence="2" id="KW-0812">Transmembrane</keyword>
<name>A0A101LZY6_PICGL</name>
<gene>
    <name evidence="3" type="ORF">ABT39_MTgene4511</name>
</gene>
<feature type="region of interest" description="Disordered" evidence="1">
    <location>
        <begin position="1"/>
        <end position="20"/>
    </location>
</feature>
<keyword evidence="2" id="KW-1133">Transmembrane helix</keyword>
<protein>
    <submittedName>
        <fullName evidence="3">Uncharacterized protein</fullName>
    </submittedName>
</protein>
<accession>A0A101LZY6</accession>
<geneLocation type="mitochondrion" evidence="3"/>
<dbReference type="EMBL" id="LKAM01000005">
    <property type="protein sequence ID" value="KUM48496.1"/>
    <property type="molecule type" value="Genomic_DNA"/>
</dbReference>
<evidence type="ECO:0000256" key="2">
    <source>
        <dbReference type="SAM" id="Phobius"/>
    </source>
</evidence>
<proteinExistence type="predicted"/>
<comment type="caution">
    <text evidence="3">The sequence shown here is derived from an EMBL/GenBank/DDBJ whole genome shotgun (WGS) entry which is preliminary data.</text>
</comment>